<dbReference type="Pfam" id="PF01212">
    <property type="entry name" value="Beta_elim_lyase"/>
    <property type="match status" value="1"/>
</dbReference>
<dbReference type="PANTHER" id="PTHR48097">
    <property type="entry name" value="L-THREONINE ALDOLASE-RELATED"/>
    <property type="match status" value="1"/>
</dbReference>
<dbReference type="Gene3D" id="3.40.640.10">
    <property type="entry name" value="Type I PLP-dependent aspartate aminotransferase-like (Major domain)"/>
    <property type="match status" value="1"/>
</dbReference>
<dbReference type="EMBL" id="VUMS01000002">
    <property type="protein sequence ID" value="MST65317.1"/>
    <property type="molecule type" value="Genomic_DNA"/>
</dbReference>
<protein>
    <submittedName>
        <fullName evidence="5">Aminotransferase class I/II-fold pyridoxal phosphate-dependent enzyme</fullName>
    </submittedName>
</protein>
<evidence type="ECO:0000256" key="3">
    <source>
        <dbReference type="ARBA" id="ARBA00022898"/>
    </source>
</evidence>
<dbReference type="InterPro" id="IPR015424">
    <property type="entry name" value="PyrdxlP-dep_Trfase"/>
</dbReference>
<evidence type="ECO:0000313" key="6">
    <source>
        <dbReference type="Proteomes" id="UP000440513"/>
    </source>
</evidence>
<dbReference type="SUPFAM" id="SSF53383">
    <property type="entry name" value="PLP-dependent transferases"/>
    <property type="match status" value="1"/>
</dbReference>
<keyword evidence="5" id="KW-0808">Transferase</keyword>
<dbReference type="Proteomes" id="UP000440513">
    <property type="component" value="Unassembled WGS sequence"/>
</dbReference>
<feature type="domain" description="Aromatic amino acid beta-eliminating lyase/threonine aldolase" evidence="4">
    <location>
        <begin position="19"/>
        <end position="294"/>
    </location>
</feature>
<dbReference type="Gene3D" id="3.90.1150.10">
    <property type="entry name" value="Aspartate Aminotransferase, domain 1"/>
    <property type="match status" value="1"/>
</dbReference>
<dbReference type="AlphaFoldDB" id="A0A7X2TKJ0"/>
<keyword evidence="5" id="KW-0032">Aminotransferase</keyword>
<dbReference type="GO" id="GO:0006520">
    <property type="term" value="P:amino acid metabolic process"/>
    <property type="evidence" value="ECO:0007669"/>
    <property type="project" value="InterPro"/>
</dbReference>
<evidence type="ECO:0000256" key="1">
    <source>
        <dbReference type="ARBA" id="ARBA00001933"/>
    </source>
</evidence>
<evidence type="ECO:0000259" key="4">
    <source>
        <dbReference type="Pfam" id="PF01212"/>
    </source>
</evidence>
<keyword evidence="6" id="KW-1185">Reference proteome</keyword>
<dbReference type="RefSeq" id="WP_154431187.1">
    <property type="nucleotide sequence ID" value="NZ_VUMS01000002.1"/>
</dbReference>
<sequence>MIRFNNDYNHGAHPEILEALSAVNDNSFGGYGEDEWCKKAADLIRERVHCPDAAVHFFPGATQANFIVIASALSSVQSVIAADTGHINCHEAASVENTNHKIQTIPNTDGKITAAQIDACAGAYYEENEPEYYTEPKMVYLSFPTEQGTLYSLEELKAIREVCDKYGMYLFVDGARLGYGLGAVENDISVEDFAALTDVFYFGGTKCGALFGEAVVITSNDLKRRFKAFMKQNGAVLAKGWLLGLQFYTLLENDLYSEITKKADVLAMKIRDAFAKKGITFWVESPTNQQFVILNEKQQEVLGQNYTFEKTGSTPDGVIARFCTSWATTEEEVAQLIGDIEKL</sequence>
<evidence type="ECO:0000256" key="2">
    <source>
        <dbReference type="ARBA" id="ARBA00006966"/>
    </source>
</evidence>
<comment type="similarity">
    <text evidence="2">Belongs to the threonine aldolase family.</text>
</comment>
<reference evidence="5 6" key="1">
    <citation type="submission" date="2019-08" db="EMBL/GenBank/DDBJ databases">
        <title>In-depth cultivation of the pig gut microbiome towards novel bacterial diversity and tailored functional studies.</title>
        <authorList>
            <person name="Wylensek D."/>
            <person name="Hitch T.C.A."/>
            <person name="Clavel T."/>
        </authorList>
    </citation>
    <scope>NUCLEOTIDE SEQUENCE [LARGE SCALE GENOMIC DNA]</scope>
    <source>
        <strain evidence="5 6">BSM-380-WT-5A</strain>
    </source>
</reference>
<keyword evidence="3" id="KW-0663">Pyridoxal phosphate</keyword>
<organism evidence="5 6">
    <name type="scientific">Oliverpabstia intestinalis</name>
    <dbReference type="NCBI Taxonomy" id="2606633"/>
    <lineage>
        <taxon>Bacteria</taxon>
        <taxon>Bacillati</taxon>
        <taxon>Bacillota</taxon>
        <taxon>Clostridia</taxon>
        <taxon>Lachnospirales</taxon>
        <taxon>Lachnospiraceae</taxon>
        <taxon>Oliverpabstia</taxon>
    </lineage>
</organism>
<comment type="cofactor">
    <cofactor evidence="1">
        <name>pyridoxal 5'-phosphate</name>
        <dbReference type="ChEBI" id="CHEBI:597326"/>
    </cofactor>
</comment>
<name>A0A7X2TKJ0_9FIRM</name>
<evidence type="ECO:0000313" key="5">
    <source>
        <dbReference type="EMBL" id="MST65317.1"/>
    </source>
</evidence>
<dbReference type="PANTHER" id="PTHR48097:SF5">
    <property type="entry name" value="LOW SPECIFICITY L-THREONINE ALDOLASE"/>
    <property type="match status" value="1"/>
</dbReference>
<dbReference type="InterPro" id="IPR001597">
    <property type="entry name" value="ArAA_b-elim_lyase/Thr_aldolase"/>
</dbReference>
<dbReference type="InterPro" id="IPR015422">
    <property type="entry name" value="PyrdxlP-dep_Trfase_small"/>
</dbReference>
<proteinExistence type="inferred from homology"/>
<dbReference type="GO" id="GO:0008483">
    <property type="term" value="F:transaminase activity"/>
    <property type="evidence" value="ECO:0007669"/>
    <property type="project" value="UniProtKB-KW"/>
</dbReference>
<gene>
    <name evidence="5" type="ORF">FYJ57_00895</name>
</gene>
<dbReference type="InterPro" id="IPR015421">
    <property type="entry name" value="PyrdxlP-dep_Trfase_major"/>
</dbReference>
<comment type="caution">
    <text evidence="5">The sequence shown here is derived from an EMBL/GenBank/DDBJ whole genome shotgun (WGS) entry which is preliminary data.</text>
</comment>
<accession>A0A7X2TKJ0</accession>
<dbReference type="GO" id="GO:0016829">
    <property type="term" value="F:lyase activity"/>
    <property type="evidence" value="ECO:0007669"/>
    <property type="project" value="InterPro"/>
</dbReference>